<dbReference type="Pfam" id="PF03743">
    <property type="entry name" value="TrbI"/>
    <property type="match status" value="1"/>
</dbReference>
<sequence length="418" mass="44259">MSESDPSETGSAEESPSLTAKSEPAAVRQDQTARLRLRGDAPRVMRLSRKALLVLGGGGALVIGGALIYALQPPGDSVGLELFNTEGRATSETINSGPKDYGQVPQLGNPLPGDLGDPILAAQERGEAVPVPPIGTPPSPPDPRAQARERAAQEQDAARISGLFLGTRGIGDGAMPGGARLAFPDMSGAQPSREAQRSEDRIQNGQVEKRAFLGRETERRMVSGERLVPPASPFVVQAGSVIPAALITGLRSDLPGQVTAQVTAHVYDSLTGHHLLIPQGARLIGEYDSQISFGQNRLLLAWTRLILPDGRSLVLEREPGADAAGQAGLQDRTDYHWSMMLRAAAISTLLGVGTELVSDDDGDLVRALQRGTQDTLNQAGQQIIRRQLNVQPTLTIRPGMPVRVIVTRDLILEPSGGA</sequence>
<dbReference type="Gene3D" id="2.40.128.260">
    <property type="entry name" value="Type IV secretion system, VirB10/TraB/TrbI"/>
    <property type="match status" value="1"/>
</dbReference>
<feature type="region of interest" description="Disordered" evidence="6">
    <location>
        <begin position="1"/>
        <end position="31"/>
    </location>
</feature>
<feature type="compositionally biased region" description="Basic and acidic residues" evidence="6">
    <location>
        <begin position="194"/>
        <end position="208"/>
    </location>
</feature>
<feature type="region of interest" description="Disordered" evidence="6">
    <location>
        <begin position="129"/>
        <end position="155"/>
    </location>
</feature>
<comment type="subcellular location">
    <subcellularLocation>
        <location evidence="1">Membrane</location>
        <topology evidence="1">Single-pass membrane protein</topology>
    </subcellularLocation>
</comment>
<accession>A0A420ENX1</accession>
<organism evidence="8 9">
    <name type="scientific">Altericroceibacterium spongiae</name>
    <dbReference type="NCBI Taxonomy" id="2320269"/>
    <lineage>
        <taxon>Bacteria</taxon>
        <taxon>Pseudomonadati</taxon>
        <taxon>Pseudomonadota</taxon>
        <taxon>Alphaproteobacteria</taxon>
        <taxon>Sphingomonadales</taxon>
        <taxon>Erythrobacteraceae</taxon>
        <taxon>Altericroceibacterium</taxon>
    </lineage>
</organism>
<evidence type="ECO:0000256" key="6">
    <source>
        <dbReference type="SAM" id="MobiDB-lite"/>
    </source>
</evidence>
<evidence type="ECO:0000313" key="8">
    <source>
        <dbReference type="EMBL" id="RKF22383.1"/>
    </source>
</evidence>
<feature type="transmembrane region" description="Helical" evidence="7">
    <location>
        <begin position="51"/>
        <end position="71"/>
    </location>
</feature>
<dbReference type="RefSeq" id="WP_120323582.1">
    <property type="nucleotide sequence ID" value="NZ_RAPF01000002.1"/>
</dbReference>
<dbReference type="InterPro" id="IPR042217">
    <property type="entry name" value="T4SS_VirB10/TrbI"/>
</dbReference>
<evidence type="ECO:0000256" key="5">
    <source>
        <dbReference type="ARBA" id="ARBA00023136"/>
    </source>
</evidence>
<comment type="similarity">
    <text evidence="2">Belongs to the TrbI/VirB10 family.</text>
</comment>
<keyword evidence="3 7" id="KW-0812">Transmembrane</keyword>
<evidence type="ECO:0000313" key="9">
    <source>
        <dbReference type="Proteomes" id="UP000284395"/>
    </source>
</evidence>
<dbReference type="OrthoDB" id="9807354at2"/>
<evidence type="ECO:0000256" key="4">
    <source>
        <dbReference type="ARBA" id="ARBA00022989"/>
    </source>
</evidence>
<proteinExistence type="inferred from homology"/>
<dbReference type="InterPro" id="IPR005498">
    <property type="entry name" value="T4SS_VirB10/TraB/TrbI"/>
</dbReference>
<dbReference type="EMBL" id="RAPF01000002">
    <property type="protein sequence ID" value="RKF22383.1"/>
    <property type="molecule type" value="Genomic_DNA"/>
</dbReference>
<gene>
    <name evidence="8" type="ORF">D6851_03870</name>
</gene>
<reference evidence="8 9" key="1">
    <citation type="submission" date="2018-09" db="EMBL/GenBank/DDBJ databases">
        <title>Altererythrobacter spongiae sp. nov., isolated from a marine sponge.</title>
        <authorList>
            <person name="Zhuang L."/>
            <person name="Luo L."/>
        </authorList>
    </citation>
    <scope>NUCLEOTIDE SEQUENCE [LARGE SCALE GENOMIC DNA]</scope>
    <source>
        <strain evidence="8 9">HN-Y73</strain>
    </source>
</reference>
<feature type="compositionally biased region" description="Basic and acidic residues" evidence="6">
    <location>
        <begin position="145"/>
        <end position="155"/>
    </location>
</feature>
<feature type="region of interest" description="Disordered" evidence="6">
    <location>
        <begin position="183"/>
        <end position="208"/>
    </location>
</feature>
<keyword evidence="4 7" id="KW-1133">Transmembrane helix</keyword>
<name>A0A420ENX1_9SPHN</name>
<dbReference type="CDD" id="cd16429">
    <property type="entry name" value="VirB10"/>
    <property type="match status" value="1"/>
</dbReference>
<dbReference type="GO" id="GO:0016020">
    <property type="term" value="C:membrane"/>
    <property type="evidence" value="ECO:0007669"/>
    <property type="project" value="UniProtKB-SubCell"/>
</dbReference>
<evidence type="ECO:0000256" key="7">
    <source>
        <dbReference type="SAM" id="Phobius"/>
    </source>
</evidence>
<comment type="caution">
    <text evidence="8">The sequence shown here is derived from an EMBL/GenBank/DDBJ whole genome shotgun (WGS) entry which is preliminary data.</text>
</comment>
<protein>
    <submittedName>
        <fullName evidence="8">TrbI/VirB10 family protein</fullName>
    </submittedName>
</protein>
<evidence type="ECO:0000256" key="2">
    <source>
        <dbReference type="ARBA" id="ARBA00010265"/>
    </source>
</evidence>
<evidence type="ECO:0000256" key="3">
    <source>
        <dbReference type="ARBA" id="ARBA00022692"/>
    </source>
</evidence>
<feature type="compositionally biased region" description="Polar residues" evidence="6">
    <location>
        <begin position="1"/>
        <end position="20"/>
    </location>
</feature>
<feature type="compositionally biased region" description="Pro residues" evidence="6">
    <location>
        <begin position="130"/>
        <end position="143"/>
    </location>
</feature>
<dbReference type="Proteomes" id="UP000284395">
    <property type="component" value="Unassembled WGS sequence"/>
</dbReference>
<keyword evidence="9" id="KW-1185">Reference proteome</keyword>
<dbReference type="AlphaFoldDB" id="A0A420ENX1"/>
<keyword evidence="5 7" id="KW-0472">Membrane</keyword>
<evidence type="ECO:0000256" key="1">
    <source>
        <dbReference type="ARBA" id="ARBA00004167"/>
    </source>
</evidence>